<keyword evidence="8" id="KW-0238">DNA-binding</keyword>
<sequence>MVQWTPKQREAIDAKGSDILVAAAAGSGKTTVLVERIIQKIVNGEYRIDEVLVSTFTNASARDMKDKIERALRQKFDETKEPRLYEEIINLKEAHISTLHSFCLYLIKMHYNAIGVSPDMRTLSDVEMKIRLDYTINNTLESYYKSDDETFHQLSKMLSSDKSNDGMTAEIRNLYYTAVASPDPKQFLERNKDQYINDERLLEILNNYNHMLSNKLSALTKDLGTLKAMYHTVTHEEIKETQVRDAFDALQSLERSVENAVMKNRQQEMFQLTPFNLKDGRHNFYKKVADEEEKEALKNVHARVKKRYEDIYGMKQYDLEAVRQELSPMNGMNNVLVDIAQEVLTSFRRQKLERNEMDFSDYEHYALEILNADDGAQKKEYQEQFKEIMIDEYQDINRVQEAIITSLKTGGESDGNLFMVGDVKQSIYKFRQADPSLFIEKSKRFSGSNSGRLINLNHNFRSRGEVLSLTNRLFERMMDEEVGEIVYDENHQLVQGNYLNEEPLLQEIHIIEETDTLGDNAEIRHIVREIKDKVRKGADYNDIVILTRNSRDNETYRKLLSEADLPVYVNNRSGYLDTLEIRTMLSILSVIDNPLQDDHLTGMMRLPMFDFTEDDIAKIRSSGDSVYLYEAMKEYEGDDSVKDAIRTFEEALALLVNRARYLSVPQLIDDIFYEFNLLEYFSGLPGGISRRANLNGLVEKALEFEGMSHISLYEFISFIRQMIEDGQDFGEENTVTEEDDTLRVMTIHASKGLEFKYVIYAGLYRNLNLSDLRSRVIVHPDSGIAFKRYLPDVEAVLPSIHASAVSNEIKKEMISEEMRLIYVAMTRAVDQLIMPFVFKGEYKEKFKYEGGMILTDDRLNITNVQDLILPVLMHLNQTENNVFTVKEISELEEPESVSYHHHTLQDIQEVQVDRNEWIEESLTYQYAHKEDTEVVHKESVSEIKRKNEPVPDDSYVIRHDREPNLREPNFMNETVDAPVFGTLMHAVMVHVVNHFEILMKMDDDEQKKYLEMLVRGKMKDEAFITETHILKMLENIDRFISHPEMRELLGRAENVHTEIPFIMNQKAIGYSDYDDQIVQGIMDCLIEVDGNYVIIDYKTDKVKERQLTRDDLLNRYYTQMDIYKRSAEKALQKDVKVYLYFFDYGAIEVE</sequence>
<feature type="domain" description="UvrD-like helicase ATP-binding" evidence="15">
    <location>
        <begin position="2"/>
        <end position="463"/>
    </location>
</feature>
<dbReference type="PROSITE" id="PS51198">
    <property type="entry name" value="UVRD_HELICASE_ATP_BIND"/>
    <property type="match status" value="1"/>
</dbReference>
<dbReference type="InterPro" id="IPR014016">
    <property type="entry name" value="UvrD-like_ATP-bd"/>
</dbReference>
<dbReference type="RefSeq" id="WP_377772724.1">
    <property type="nucleotide sequence ID" value="NZ_JBHUOQ010000001.1"/>
</dbReference>
<keyword evidence="9" id="KW-0234">DNA repair</keyword>
<keyword evidence="3" id="KW-0227">DNA damage</keyword>
<evidence type="ECO:0000256" key="14">
    <source>
        <dbReference type="PROSITE-ProRule" id="PRU00560"/>
    </source>
</evidence>
<evidence type="ECO:0000259" key="16">
    <source>
        <dbReference type="PROSITE" id="PS51217"/>
    </source>
</evidence>
<dbReference type="NCBIfam" id="TIGR02785">
    <property type="entry name" value="addA_Gpos"/>
    <property type="match status" value="1"/>
</dbReference>
<proteinExistence type="predicted"/>
<dbReference type="PROSITE" id="PS51217">
    <property type="entry name" value="UVRD_HELICASE_CTER"/>
    <property type="match status" value="1"/>
</dbReference>
<dbReference type="InterPro" id="IPR000212">
    <property type="entry name" value="DNA_helicase_UvrD/REP"/>
</dbReference>
<evidence type="ECO:0000313" key="18">
    <source>
        <dbReference type="Proteomes" id="UP001597519"/>
    </source>
</evidence>
<accession>A0ABW5WW52</accession>
<keyword evidence="7 14" id="KW-0067">ATP-binding</keyword>
<evidence type="ECO:0000256" key="4">
    <source>
        <dbReference type="ARBA" id="ARBA00022801"/>
    </source>
</evidence>
<evidence type="ECO:0000256" key="10">
    <source>
        <dbReference type="ARBA" id="ARBA00023235"/>
    </source>
</evidence>
<dbReference type="CDD" id="cd17932">
    <property type="entry name" value="DEXQc_UvrD"/>
    <property type="match status" value="1"/>
</dbReference>
<evidence type="ECO:0000256" key="8">
    <source>
        <dbReference type="ARBA" id="ARBA00023125"/>
    </source>
</evidence>
<keyword evidence="18" id="KW-1185">Reference proteome</keyword>
<evidence type="ECO:0000256" key="2">
    <source>
        <dbReference type="ARBA" id="ARBA00022741"/>
    </source>
</evidence>
<dbReference type="InterPro" id="IPR027417">
    <property type="entry name" value="P-loop_NTPase"/>
</dbReference>
<dbReference type="SUPFAM" id="SSF52980">
    <property type="entry name" value="Restriction endonuclease-like"/>
    <property type="match status" value="1"/>
</dbReference>
<keyword evidence="6" id="KW-0269">Exonuclease</keyword>
<keyword evidence="1" id="KW-0540">Nuclease</keyword>
<comment type="catalytic activity">
    <reaction evidence="13">
        <text>ATP + H2O = ADP + phosphate + H(+)</text>
        <dbReference type="Rhea" id="RHEA:13065"/>
        <dbReference type="ChEBI" id="CHEBI:15377"/>
        <dbReference type="ChEBI" id="CHEBI:15378"/>
        <dbReference type="ChEBI" id="CHEBI:30616"/>
        <dbReference type="ChEBI" id="CHEBI:43474"/>
        <dbReference type="ChEBI" id="CHEBI:456216"/>
        <dbReference type="EC" id="5.6.2.4"/>
    </reaction>
</comment>
<dbReference type="SUPFAM" id="SSF52540">
    <property type="entry name" value="P-loop containing nucleoside triphosphate hydrolases"/>
    <property type="match status" value="1"/>
</dbReference>
<name>A0ABW5WW52_9STAP</name>
<evidence type="ECO:0000256" key="7">
    <source>
        <dbReference type="ARBA" id="ARBA00022840"/>
    </source>
</evidence>
<dbReference type="GO" id="GO:0003678">
    <property type="term" value="F:DNA helicase activity"/>
    <property type="evidence" value="ECO:0007669"/>
    <property type="project" value="UniProtKB-EC"/>
</dbReference>
<evidence type="ECO:0000256" key="9">
    <source>
        <dbReference type="ARBA" id="ARBA00023204"/>
    </source>
</evidence>
<dbReference type="Pfam" id="PF13361">
    <property type="entry name" value="UvrD_C"/>
    <property type="match status" value="1"/>
</dbReference>
<gene>
    <name evidence="17" type="primary">addA</name>
    <name evidence="17" type="ORF">ACFSX4_06465</name>
</gene>
<evidence type="ECO:0000256" key="3">
    <source>
        <dbReference type="ARBA" id="ARBA00022763"/>
    </source>
</evidence>
<dbReference type="PANTHER" id="PTHR11070:SF48">
    <property type="entry name" value="ATP-DEPENDENT HELICASE_NUCLEASE SUBUNIT A"/>
    <property type="match status" value="1"/>
</dbReference>
<evidence type="ECO:0000256" key="12">
    <source>
        <dbReference type="ARBA" id="ARBA00034808"/>
    </source>
</evidence>
<keyword evidence="2 14" id="KW-0547">Nucleotide-binding</keyword>
<evidence type="ECO:0000256" key="13">
    <source>
        <dbReference type="ARBA" id="ARBA00048988"/>
    </source>
</evidence>
<dbReference type="Pfam" id="PF00580">
    <property type="entry name" value="UvrD-helicase"/>
    <property type="match status" value="2"/>
</dbReference>
<protein>
    <recommendedName>
        <fullName evidence="12">DNA 3'-5' helicase</fullName>
        <ecNumber evidence="12">5.6.2.4</ecNumber>
    </recommendedName>
</protein>
<feature type="domain" description="UvrD-like helicase C-terminal" evidence="16">
    <location>
        <begin position="483"/>
        <end position="752"/>
    </location>
</feature>
<feature type="binding site" evidence="14">
    <location>
        <begin position="23"/>
        <end position="30"/>
    </location>
    <ligand>
        <name>ATP</name>
        <dbReference type="ChEBI" id="CHEBI:30616"/>
    </ligand>
</feature>
<dbReference type="InterPro" id="IPR038726">
    <property type="entry name" value="PDDEXK_AddAB-type"/>
</dbReference>
<dbReference type="Gene3D" id="3.90.320.10">
    <property type="match status" value="1"/>
</dbReference>
<keyword evidence="4 14" id="KW-0378">Hydrolase</keyword>
<dbReference type="InterPro" id="IPR011604">
    <property type="entry name" value="PDDEXK-like_dom_sf"/>
</dbReference>
<dbReference type="EC" id="5.6.2.4" evidence="12"/>
<dbReference type="Gene3D" id="1.10.486.10">
    <property type="entry name" value="PCRA, domain 4"/>
    <property type="match status" value="1"/>
</dbReference>
<evidence type="ECO:0000256" key="1">
    <source>
        <dbReference type="ARBA" id="ARBA00022722"/>
    </source>
</evidence>
<keyword evidence="5 14" id="KW-0347">Helicase</keyword>
<evidence type="ECO:0000313" key="17">
    <source>
        <dbReference type="EMBL" id="MFD2830110.1"/>
    </source>
</evidence>
<evidence type="ECO:0000259" key="15">
    <source>
        <dbReference type="PROSITE" id="PS51198"/>
    </source>
</evidence>
<dbReference type="PANTHER" id="PTHR11070">
    <property type="entry name" value="UVRD / RECB / PCRA DNA HELICASE FAMILY MEMBER"/>
    <property type="match status" value="1"/>
</dbReference>
<keyword evidence="10" id="KW-0413">Isomerase</keyword>
<comment type="catalytic activity">
    <reaction evidence="11">
        <text>Couples ATP hydrolysis with the unwinding of duplex DNA by translocating in the 3'-5' direction.</text>
        <dbReference type="EC" id="5.6.2.4"/>
    </reaction>
</comment>
<dbReference type="InterPro" id="IPR011335">
    <property type="entry name" value="Restrct_endonuc-II-like"/>
</dbReference>
<dbReference type="Pfam" id="PF12705">
    <property type="entry name" value="PDDEXK_1"/>
    <property type="match status" value="1"/>
</dbReference>
<evidence type="ECO:0000256" key="5">
    <source>
        <dbReference type="ARBA" id="ARBA00022806"/>
    </source>
</evidence>
<organism evidence="17 18">
    <name type="scientific">Corticicoccus populi</name>
    <dbReference type="NCBI Taxonomy" id="1812821"/>
    <lineage>
        <taxon>Bacteria</taxon>
        <taxon>Bacillati</taxon>
        <taxon>Bacillota</taxon>
        <taxon>Bacilli</taxon>
        <taxon>Bacillales</taxon>
        <taxon>Staphylococcaceae</taxon>
        <taxon>Corticicoccus</taxon>
    </lineage>
</organism>
<dbReference type="Proteomes" id="UP001597519">
    <property type="component" value="Unassembled WGS sequence"/>
</dbReference>
<dbReference type="Gene3D" id="3.40.50.300">
    <property type="entry name" value="P-loop containing nucleotide triphosphate hydrolases"/>
    <property type="match status" value="4"/>
</dbReference>
<evidence type="ECO:0000256" key="6">
    <source>
        <dbReference type="ARBA" id="ARBA00022839"/>
    </source>
</evidence>
<dbReference type="InterPro" id="IPR014152">
    <property type="entry name" value="AddA"/>
</dbReference>
<comment type="caution">
    <text evidence="17">The sequence shown here is derived from an EMBL/GenBank/DDBJ whole genome shotgun (WGS) entry which is preliminary data.</text>
</comment>
<reference evidence="18" key="1">
    <citation type="journal article" date="2019" name="Int. J. Syst. Evol. Microbiol.">
        <title>The Global Catalogue of Microorganisms (GCM) 10K type strain sequencing project: providing services to taxonomists for standard genome sequencing and annotation.</title>
        <authorList>
            <consortium name="The Broad Institute Genomics Platform"/>
            <consortium name="The Broad Institute Genome Sequencing Center for Infectious Disease"/>
            <person name="Wu L."/>
            <person name="Ma J."/>
        </authorList>
    </citation>
    <scope>NUCLEOTIDE SEQUENCE [LARGE SCALE GENOMIC DNA]</scope>
    <source>
        <strain evidence="18">KCTC 33575</strain>
    </source>
</reference>
<dbReference type="EMBL" id="JBHUOQ010000001">
    <property type="protein sequence ID" value="MFD2830110.1"/>
    <property type="molecule type" value="Genomic_DNA"/>
</dbReference>
<evidence type="ECO:0000256" key="11">
    <source>
        <dbReference type="ARBA" id="ARBA00034617"/>
    </source>
</evidence>
<dbReference type="InterPro" id="IPR014017">
    <property type="entry name" value="DNA_helicase_UvrD-like_C"/>
</dbReference>
<dbReference type="GO" id="GO:0016787">
    <property type="term" value="F:hydrolase activity"/>
    <property type="evidence" value="ECO:0007669"/>
    <property type="project" value="UniProtKB-KW"/>
</dbReference>